<evidence type="ECO:0000256" key="6">
    <source>
        <dbReference type="SAM" id="SignalP"/>
    </source>
</evidence>
<gene>
    <name evidence="8" type="ORF">PENARI_c027G12495</name>
</gene>
<feature type="compositionally biased region" description="Low complexity" evidence="5">
    <location>
        <begin position="496"/>
        <end position="507"/>
    </location>
</feature>
<dbReference type="PANTHER" id="PTHR47064:SF2">
    <property type="entry name" value="SMP-30_GLUCONOLACTONASE_LRE-LIKE REGION DOMAIN-CONTAINING PROTEIN-RELATED"/>
    <property type="match status" value="1"/>
</dbReference>
<organism evidence="8 9">
    <name type="scientific">Penicillium arizonense</name>
    <dbReference type="NCBI Taxonomy" id="1835702"/>
    <lineage>
        <taxon>Eukaryota</taxon>
        <taxon>Fungi</taxon>
        <taxon>Dikarya</taxon>
        <taxon>Ascomycota</taxon>
        <taxon>Pezizomycotina</taxon>
        <taxon>Eurotiomycetes</taxon>
        <taxon>Eurotiomycetidae</taxon>
        <taxon>Eurotiales</taxon>
        <taxon>Aspergillaceae</taxon>
        <taxon>Penicillium</taxon>
    </lineage>
</organism>
<dbReference type="PANTHER" id="PTHR47064">
    <property type="entry name" value="PUTATIVE (AFU_ORTHOLOGUE AFUA_1G08990)-RELATED"/>
    <property type="match status" value="1"/>
</dbReference>
<dbReference type="AlphaFoldDB" id="A0A1F5L619"/>
<dbReference type="SUPFAM" id="SSF63829">
    <property type="entry name" value="Calcium-dependent phosphotriesterase"/>
    <property type="match status" value="1"/>
</dbReference>
<dbReference type="GO" id="GO:0000981">
    <property type="term" value="F:DNA-binding transcription factor activity, RNA polymerase II-specific"/>
    <property type="evidence" value="ECO:0007669"/>
    <property type="project" value="InterPro"/>
</dbReference>
<keyword evidence="6" id="KW-0732">Signal</keyword>
<dbReference type="InterPro" id="IPR036864">
    <property type="entry name" value="Zn2-C6_fun-type_DNA-bd_sf"/>
</dbReference>
<dbReference type="PROSITE" id="PS50048">
    <property type="entry name" value="ZN2_CY6_FUNGAL_2"/>
    <property type="match status" value="1"/>
</dbReference>
<dbReference type="GO" id="GO:0008270">
    <property type="term" value="F:zinc ion binding"/>
    <property type="evidence" value="ECO:0007669"/>
    <property type="project" value="InterPro"/>
</dbReference>
<keyword evidence="3" id="KW-0804">Transcription</keyword>
<keyword evidence="4" id="KW-0539">Nucleus</keyword>
<dbReference type="InterPro" id="IPR011042">
    <property type="entry name" value="6-blade_b-propeller_TolB-like"/>
</dbReference>
<dbReference type="RefSeq" id="XP_022484110.1">
    <property type="nucleotide sequence ID" value="XM_022636147.1"/>
</dbReference>
<dbReference type="Pfam" id="PF08450">
    <property type="entry name" value="SGL"/>
    <property type="match status" value="1"/>
</dbReference>
<dbReference type="SMART" id="SM00066">
    <property type="entry name" value="GAL4"/>
    <property type="match status" value="1"/>
</dbReference>
<keyword evidence="1" id="KW-0805">Transcription regulation</keyword>
<dbReference type="Gene3D" id="2.120.10.30">
    <property type="entry name" value="TolB, C-terminal domain"/>
    <property type="match status" value="1"/>
</dbReference>
<dbReference type="GO" id="GO:0003677">
    <property type="term" value="F:DNA binding"/>
    <property type="evidence" value="ECO:0007669"/>
    <property type="project" value="UniProtKB-KW"/>
</dbReference>
<dbReference type="InterPro" id="IPR013658">
    <property type="entry name" value="SGL"/>
</dbReference>
<protein>
    <recommendedName>
        <fullName evidence="7">Zn(2)-C6 fungal-type domain-containing protein</fullName>
    </recommendedName>
</protein>
<feature type="compositionally biased region" description="Basic and acidic residues" evidence="5">
    <location>
        <begin position="516"/>
        <end position="527"/>
    </location>
</feature>
<name>A0A1F5L619_PENAI</name>
<comment type="caution">
    <text evidence="8">The sequence shown here is derived from an EMBL/GenBank/DDBJ whole genome shotgun (WGS) entry which is preliminary data.</text>
</comment>
<reference evidence="8 9" key="1">
    <citation type="journal article" date="2016" name="Sci. Rep.">
        <title>Penicillium arizonense, a new, genome sequenced fungal species, reveals a high chemical diversity in secreted metabolites.</title>
        <authorList>
            <person name="Grijseels S."/>
            <person name="Nielsen J.C."/>
            <person name="Randelovic M."/>
            <person name="Nielsen J."/>
            <person name="Nielsen K.F."/>
            <person name="Workman M."/>
            <person name="Frisvad J.C."/>
        </authorList>
    </citation>
    <scope>NUCLEOTIDE SEQUENCE [LARGE SCALE GENOMIC DNA]</scope>
    <source>
        <strain evidence="8 9">CBS 141311</strain>
    </source>
</reference>
<feature type="chain" id="PRO_5009519290" description="Zn(2)-C6 fungal-type domain-containing protein" evidence="6">
    <location>
        <begin position="25"/>
        <end position="1096"/>
    </location>
</feature>
<proteinExistence type="predicted"/>
<dbReference type="EMBL" id="LXJU01000027">
    <property type="protein sequence ID" value="OGE48655.1"/>
    <property type="molecule type" value="Genomic_DNA"/>
</dbReference>
<dbReference type="CDD" id="cd00067">
    <property type="entry name" value="GAL4"/>
    <property type="match status" value="1"/>
</dbReference>
<accession>A0A1F5L619</accession>
<dbReference type="PROSITE" id="PS00463">
    <property type="entry name" value="ZN2_CY6_FUNGAL_1"/>
    <property type="match status" value="1"/>
</dbReference>
<dbReference type="OrthoDB" id="3886144at2759"/>
<dbReference type="Proteomes" id="UP000177622">
    <property type="component" value="Unassembled WGS sequence"/>
</dbReference>
<evidence type="ECO:0000256" key="2">
    <source>
        <dbReference type="ARBA" id="ARBA00023125"/>
    </source>
</evidence>
<evidence type="ECO:0000313" key="9">
    <source>
        <dbReference type="Proteomes" id="UP000177622"/>
    </source>
</evidence>
<dbReference type="Pfam" id="PF11951">
    <property type="entry name" value="Fungal_trans_2"/>
    <property type="match status" value="1"/>
</dbReference>
<sequence length="1096" mass="121421">MPTTSVALVALAFLGQSLVPTVKASNVPAQAQVIDQRAFNVLDTTQPPTEFNAKSIFVPPGHTEDSLTQRPFHVYDKEFLNIIGKAPTLTRIAHSPKDPLFHEAVVWSKETDEVFFVQNAGAKNASTGLNKSAIIEKISLADAAAVSSKSDAVGLVKISTVPSSPMVINPNGATNYRGEIIFTGEGQGNKTPPALWLMNPQKPYNTTVLLNNYFGRQFNSLNDVAIHPKNKDIYFTDTIYGYVQDFRPAPGLQDQVYRFNPDTGAVTIAADGFDHPNGLTFSPGGEYAYVTDTGIDSGFFGLDFTRPASIYRFDVKEDGTFENRKTFAFVNSGAPDGVHCDSWGNVYAGCGDGVQVWNPSGKLIGKIYLGSTSANFNFAGVGRMVICAETDLYYATLAAAGNYVDSCVTCKAKRLKCDETKPACQQCERRKVQCGGYKKDFKWRPFEETNLAPGRPTKTKKANQQQINFDSFPTPPTTEQSTSPIRIQSHIHRSHSPPGSLHSSPMSINSLPSEAHSLDDLPDKQEDASVTQRSAPLDINVSLSADSPTFNFLSLLEPYQDSLSLADSLASNDLESGRRMSFGLEELVHDAPGLSFSRLLEEENDDIEDIIRQSDPGLGPWNFQIAEPKSFDFNDISIPSSPSLPPESPEMLVMRFDKLTCGILSIKDGATENPWRTLIWPLAKNTPALYHAIFALAAFHSGRDNPHLRVQGVKHMRQSINSLVGQIQNMRADTALATSLALAFADTWDQHTRTCIQHLRGAKALMSQVVATGMQGDVSKDELDRIRFLYNTWSYMDVIARLTSLDDCGPRNWDSSMFELPRNAVHDIDPLMGCATTLYPLMSRVAKLIQHVRKSSSNTVSIVAQAMELKGLIEDWVPPRWFEPPEDPHSEVQHSIQVAHAYRWAILLYLHQAVPEIPSEPADELAKRVLILLATVPYTSRTTIIQVFPLLAAGSEVDADDDRKWVLDRWTTIQARLMLGGVDRCLEVLKEVWNRRDKMNARRDQEMAHSRRTESISSADNENLDSTFCNSAFGSYNMNSARRTSIAGQPRQPASRSARRGSALSSLENIEFERTVRGKLHWVNVMAEWGWEVFIG</sequence>
<dbReference type="Gene3D" id="4.10.240.10">
    <property type="entry name" value="Zn(2)-C6 fungal-type DNA-binding domain"/>
    <property type="match status" value="1"/>
</dbReference>
<evidence type="ECO:0000259" key="7">
    <source>
        <dbReference type="PROSITE" id="PS50048"/>
    </source>
</evidence>
<evidence type="ECO:0000256" key="3">
    <source>
        <dbReference type="ARBA" id="ARBA00023163"/>
    </source>
</evidence>
<evidence type="ECO:0000256" key="5">
    <source>
        <dbReference type="SAM" id="MobiDB-lite"/>
    </source>
</evidence>
<dbReference type="InterPro" id="IPR021858">
    <property type="entry name" value="Fun_TF"/>
</dbReference>
<feature type="domain" description="Zn(2)-C6 fungal-type" evidence="7">
    <location>
        <begin position="406"/>
        <end position="434"/>
    </location>
</feature>
<keyword evidence="2" id="KW-0238">DNA-binding</keyword>
<evidence type="ECO:0000256" key="4">
    <source>
        <dbReference type="ARBA" id="ARBA00023242"/>
    </source>
</evidence>
<dbReference type="SUPFAM" id="SSF57701">
    <property type="entry name" value="Zn2/Cys6 DNA-binding domain"/>
    <property type="match status" value="1"/>
</dbReference>
<dbReference type="Pfam" id="PF00172">
    <property type="entry name" value="Zn_clus"/>
    <property type="match status" value="1"/>
</dbReference>
<dbReference type="InterPro" id="IPR052988">
    <property type="entry name" value="Oryzine_lactonohydrolase"/>
</dbReference>
<feature type="signal peptide" evidence="6">
    <location>
        <begin position="1"/>
        <end position="24"/>
    </location>
</feature>
<evidence type="ECO:0000313" key="8">
    <source>
        <dbReference type="EMBL" id="OGE48655.1"/>
    </source>
</evidence>
<dbReference type="GeneID" id="34580881"/>
<dbReference type="STRING" id="1835702.A0A1F5L619"/>
<keyword evidence="9" id="KW-1185">Reference proteome</keyword>
<dbReference type="InterPro" id="IPR001138">
    <property type="entry name" value="Zn2Cys6_DnaBD"/>
</dbReference>
<evidence type="ECO:0000256" key="1">
    <source>
        <dbReference type="ARBA" id="ARBA00023015"/>
    </source>
</evidence>
<feature type="region of interest" description="Disordered" evidence="5">
    <location>
        <begin position="448"/>
        <end position="532"/>
    </location>
</feature>